<organism evidence="6 7">
    <name type="scientific">Roseateles agri</name>
    <dbReference type="NCBI Taxonomy" id="3098619"/>
    <lineage>
        <taxon>Bacteria</taxon>
        <taxon>Pseudomonadati</taxon>
        <taxon>Pseudomonadota</taxon>
        <taxon>Betaproteobacteria</taxon>
        <taxon>Burkholderiales</taxon>
        <taxon>Sphaerotilaceae</taxon>
        <taxon>Roseateles</taxon>
    </lineage>
</organism>
<dbReference type="PANTHER" id="PTHR10091">
    <property type="entry name" value="ALDOSE-1-EPIMERASE"/>
    <property type="match status" value="1"/>
</dbReference>
<dbReference type="RefSeq" id="WP_320424957.1">
    <property type="nucleotide sequence ID" value="NZ_JAXCLA010000007.1"/>
</dbReference>
<evidence type="ECO:0000256" key="2">
    <source>
        <dbReference type="ARBA" id="ARBA00006206"/>
    </source>
</evidence>
<dbReference type="NCBIfam" id="NF008277">
    <property type="entry name" value="PRK11055.1"/>
    <property type="match status" value="1"/>
</dbReference>
<gene>
    <name evidence="6" type="ORF">SNE35_20920</name>
</gene>
<keyword evidence="7" id="KW-1185">Reference proteome</keyword>
<accession>A0ABU5DMN2</accession>
<name>A0ABU5DMN2_9BURK</name>
<evidence type="ECO:0000313" key="7">
    <source>
        <dbReference type="Proteomes" id="UP001285263"/>
    </source>
</evidence>
<keyword evidence="3 5" id="KW-0413">Isomerase</keyword>
<comment type="caution">
    <text evidence="6">The sequence shown here is derived from an EMBL/GenBank/DDBJ whole genome shotgun (WGS) entry which is preliminary data.</text>
</comment>
<dbReference type="InterPro" id="IPR008183">
    <property type="entry name" value="Aldose_1/G6P_1-epimerase"/>
</dbReference>
<reference evidence="6 7" key="1">
    <citation type="submission" date="2023-11" db="EMBL/GenBank/DDBJ databases">
        <title>Paucibacter sp. nov., isolated from fresh soil in Korea.</title>
        <authorList>
            <person name="Le N.T.T."/>
        </authorList>
    </citation>
    <scope>NUCLEOTIDE SEQUENCE [LARGE SCALE GENOMIC DNA]</scope>
    <source>
        <strain evidence="6 7">R3-3</strain>
    </source>
</reference>
<evidence type="ECO:0000313" key="6">
    <source>
        <dbReference type="EMBL" id="MDY0746988.1"/>
    </source>
</evidence>
<proteinExistence type="inferred from homology"/>
<evidence type="ECO:0000256" key="3">
    <source>
        <dbReference type="ARBA" id="ARBA00023235"/>
    </source>
</evidence>
<dbReference type="EC" id="5.1.3.3" evidence="5"/>
<dbReference type="InterPro" id="IPR014718">
    <property type="entry name" value="GH-type_carb-bd"/>
</dbReference>
<dbReference type="InterPro" id="IPR011013">
    <property type="entry name" value="Gal_mutarotase_sf_dom"/>
</dbReference>
<dbReference type="Pfam" id="PF01263">
    <property type="entry name" value="Aldose_epim"/>
    <property type="match status" value="1"/>
</dbReference>
<comment type="catalytic activity">
    <reaction evidence="5">
        <text>alpha-D-glucose = beta-D-glucose</text>
        <dbReference type="Rhea" id="RHEA:10264"/>
        <dbReference type="ChEBI" id="CHEBI:15903"/>
        <dbReference type="ChEBI" id="CHEBI:17925"/>
        <dbReference type="EC" id="5.1.3.3"/>
    </reaction>
</comment>
<dbReference type="InterPro" id="IPR015443">
    <property type="entry name" value="Aldose_1-epimerase"/>
</dbReference>
<comment type="pathway">
    <text evidence="1 5">Carbohydrate metabolism; hexose metabolism.</text>
</comment>
<dbReference type="InterPro" id="IPR047215">
    <property type="entry name" value="Galactose_mutarotase-like"/>
</dbReference>
<dbReference type="Gene3D" id="2.70.98.10">
    <property type="match status" value="1"/>
</dbReference>
<dbReference type="PIRSF" id="PIRSF005096">
    <property type="entry name" value="GALM"/>
    <property type="match status" value="1"/>
</dbReference>
<evidence type="ECO:0000256" key="4">
    <source>
        <dbReference type="ARBA" id="ARBA00023277"/>
    </source>
</evidence>
<sequence length="346" mass="37901">MKKLYGTLLDGQQVHEYTLDNGRGLSLRVLDYGGIVTELRVPDAKGETANIVLGFDNLADYVERNDPYFGALVGRYGNRIANGRFTLDGEPYLLVQNDGPNSLHGGPKGFSRRMWAVESVSPMDILLSLVSEDGDEHFPGRLTVKVRYSLTPAGEFIIDYEATTDAPTPINLTQHNYYNLSGAGSALDHELTLNASRFLTVGAGLIPNGMAEVDGTPFDFRQPHRIGERIGAGVPQLLAGHGYDHTFVIDGGEDGKLVHCATLADRVSGRVMDVLTTEPSVQFYSGNFLDGSLRGSNGQAYRQGDGVCLETQHYPDSPNHPEYPSTVLRPGETYKSTTVHRFRHEQ</sequence>
<dbReference type="EMBL" id="JAXCLA010000007">
    <property type="protein sequence ID" value="MDY0746988.1"/>
    <property type="molecule type" value="Genomic_DNA"/>
</dbReference>
<keyword evidence="4 5" id="KW-0119">Carbohydrate metabolism</keyword>
<comment type="similarity">
    <text evidence="2 5">Belongs to the aldose epimerase family.</text>
</comment>
<dbReference type="PANTHER" id="PTHR10091:SF0">
    <property type="entry name" value="GALACTOSE MUTAROTASE"/>
    <property type="match status" value="1"/>
</dbReference>
<protein>
    <recommendedName>
        <fullName evidence="5">Aldose 1-epimerase</fullName>
        <ecNumber evidence="5">5.1.3.3</ecNumber>
    </recommendedName>
</protein>
<evidence type="ECO:0000256" key="5">
    <source>
        <dbReference type="PIRNR" id="PIRNR005096"/>
    </source>
</evidence>
<dbReference type="Proteomes" id="UP001285263">
    <property type="component" value="Unassembled WGS sequence"/>
</dbReference>
<evidence type="ECO:0000256" key="1">
    <source>
        <dbReference type="ARBA" id="ARBA00005028"/>
    </source>
</evidence>
<dbReference type="GO" id="GO:0016853">
    <property type="term" value="F:isomerase activity"/>
    <property type="evidence" value="ECO:0007669"/>
    <property type="project" value="UniProtKB-KW"/>
</dbReference>
<dbReference type="SUPFAM" id="SSF74650">
    <property type="entry name" value="Galactose mutarotase-like"/>
    <property type="match status" value="1"/>
</dbReference>
<dbReference type="CDD" id="cd09019">
    <property type="entry name" value="galactose_mutarotase_like"/>
    <property type="match status" value="1"/>
</dbReference>